<dbReference type="GO" id="GO:0016746">
    <property type="term" value="F:acyltransferase activity"/>
    <property type="evidence" value="ECO:0007669"/>
    <property type="project" value="UniProtKB-KW"/>
</dbReference>
<evidence type="ECO:0000313" key="3">
    <source>
        <dbReference type="Proteomes" id="UP001597059"/>
    </source>
</evidence>
<dbReference type="EC" id="2.3.-.-" evidence="2"/>
<dbReference type="SUPFAM" id="SSF55729">
    <property type="entry name" value="Acyl-CoA N-acyltransferases (Nat)"/>
    <property type="match status" value="1"/>
</dbReference>
<evidence type="ECO:0000313" key="2">
    <source>
        <dbReference type="EMBL" id="MFD1381987.1"/>
    </source>
</evidence>
<organism evidence="2 3">
    <name type="scientific">Rhodanobacter aciditrophus</name>
    <dbReference type="NCBI Taxonomy" id="1623218"/>
    <lineage>
        <taxon>Bacteria</taxon>
        <taxon>Pseudomonadati</taxon>
        <taxon>Pseudomonadota</taxon>
        <taxon>Gammaproteobacteria</taxon>
        <taxon>Lysobacterales</taxon>
        <taxon>Rhodanobacteraceae</taxon>
        <taxon>Rhodanobacter</taxon>
    </lineage>
</organism>
<sequence>MSIRPISDSLWRDIERIQVQAYCDLEPESLAVLQSKWLRSPESCFVYQKADKTVGYLLAHRWHSLSPPKLYQTLPEEVSGDILFLHDLALSQEAAGEGIGSKMIEYLVALATKADYRKIVLVSVQASERFWGKHGFQTITSESVDSAYGEEAALMVRSL</sequence>
<dbReference type="Proteomes" id="UP001597059">
    <property type="component" value="Unassembled WGS sequence"/>
</dbReference>
<keyword evidence="3" id="KW-1185">Reference proteome</keyword>
<keyword evidence="2" id="KW-0012">Acyltransferase</keyword>
<dbReference type="InterPro" id="IPR016181">
    <property type="entry name" value="Acyl_CoA_acyltransferase"/>
</dbReference>
<proteinExistence type="predicted"/>
<dbReference type="EMBL" id="JBHTMN010000003">
    <property type="protein sequence ID" value="MFD1381987.1"/>
    <property type="molecule type" value="Genomic_DNA"/>
</dbReference>
<feature type="domain" description="N-acetyltransferase" evidence="1">
    <location>
        <begin position="1"/>
        <end position="159"/>
    </location>
</feature>
<reference evidence="3" key="1">
    <citation type="journal article" date="2019" name="Int. J. Syst. Evol. Microbiol.">
        <title>The Global Catalogue of Microorganisms (GCM) 10K type strain sequencing project: providing services to taxonomists for standard genome sequencing and annotation.</title>
        <authorList>
            <consortium name="The Broad Institute Genomics Platform"/>
            <consortium name="The Broad Institute Genome Sequencing Center for Infectious Disease"/>
            <person name="Wu L."/>
            <person name="Ma J."/>
        </authorList>
    </citation>
    <scope>NUCLEOTIDE SEQUENCE [LARGE SCALE GENOMIC DNA]</scope>
    <source>
        <strain evidence="3">JCM 30774</strain>
    </source>
</reference>
<name>A0ABW4AWF4_9GAMM</name>
<dbReference type="PROSITE" id="PS51186">
    <property type="entry name" value="GNAT"/>
    <property type="match status" value="1"/>
</dbReference>
<dbReference type="InterPro" id="IPR000182">
    <property type="entry name" value="GNAT_dom"/>
</dbReference>
<dbReference type="Gene3D" id="3.40.630.30">
    <property type="match status" value="1"/>
</dbReference>
<gene>
    <name evidence="2" type="ORF">ACFQ45_01325</name>
</gene>
<dbReference type="Pfam" id="PF00583">
    <property type="entry name" value="Acetyltransf_1"/>
    <property type="match status" value="1"/>
</dbReference>
<evidence type="ECO:0000259" key="1">
    <source>
        <dbReference type="PROSITE" id="PS51186"/>
    </source>
</evidence>
<accession>A0ABW4AWF4</accession>
<comment type="caution">
    <text evidence="2">The sequence shown here is derived from an EMBL/GenBank/DDBJ whole genome shotgun (WGS) entry which is preliminary data.</text>
</comment>
<dbReference type="RefSeq" id="WP_377364532.1">
    <property type="nucleotide sequence ID" value="NZ_JBHTMN010000003.1"/>
</dbReference>
<protein>
    <submittedName>
        <fullName evidence="2">GNAT family N-acetyltransferase</fullName>
        <ecNumber evidence="2">2.3.-.-</ecNumber>
    </submittedName>
</protein>
<keyword evidence="2" id="KW-0808">Transferase</keyword>